<evidence type="ECO:0008006" key="12">
    <source>
        <dbReference type="Google" id="ProtNLM"/>
    </source>
</evidence>
<protein>
    <recommendedName>
        <fullName evidence="12">Ionotropic receptor</fullName>
    </recommendedName>
</protein>
<feature type="transmembrane region" description="Helical" evidence="8">
    <location>
        <begin position="589"/>
        <end position="611"/>
    </location>
</feature>
<evidence type="ECO:0000313" key="11">
    <source>
        <dbReference type="Proteomes" id="UP001168821"/>
    </source>
</evidence>
<dbReference type="Proteomes" id="UP001168821">
    <property type="component" value="Unassembled WGS sequence"/>
</dbReference>
<keyword evidence="7" id="KW-0325">Glycoprotein</keyword>
<evidence type="ECO:0000313" key="10">
    <source>
        <dbReference type="EMBL" id="KAJ3657594.1"/>
    </source>
</evidence>
<dbReference type="PANTHER" id="PTHR42643">
    <property type="entry name" value="IONOTROPIC RECEPTOR 20A-RELATED"/>
    <property type="match status" value="1"/>
</dbReference>
<organism evidence="9 11">
    <name type="scientific">Zophobas morio</name>
    <dbReference type="NCBI Taxonomy" id="2755281"/>
    <lineage>
        <taxon>Eukaryota</taxon>
        <taxon>Metazoa</taxon>
        <taxon>Ecdysozoa</taxon>
        <taxon>Arthropoda</taxon>
        <taxon>Hexapoda</taxon>
        <taxon>Insecta</taxon>
        <taxon>Pterygota</taxon>
        <taxon>Neoptera</taxon>
        <taxon>Endopterygota</taxon>
        <taxon>Coleoptera</taxon>
        <taxon>Polyphaga</taxon>
        <taxon>Cucujiformia</taxon>
        <taxon>Tenebrionidae</taxon>
        <taxon>Zophobas</taxon>
    </lineage>
</organism>
<dbReference type="PANTHER" id="PTHR42643:SF39">
    <property type="entry name" value="IONOTROPIC RECEPTOR 56A-RELATED"/>
    <property type="match status" value="1"/>
</dbReference>
<evidence type="ECO:0000256" key="1">
    <source>
        <dbReference type="ARBA" id="ARBA00004651"/>
    </source>
</evidence>
<keyword evidence="4 8" id="KW-1133">Transmembrane helix</keyword>
<keyword evidence="3 8" id="KW-0812">Transmembrane</keyword>
<evidence type="ECO:0000256" key="3">
    <source>
        <dbReference type="ARBA" id="ARBA00022692"/>
    </source>
</evidence>
<dbReference type="SUPFAM" id="SSF53850">
    <property type="entry name" value="Periplasmic binding protein-like II"/>
    <property type="match status" value="1"/>
</dbReference>
<feature type="transmembrane region" description="Helical" evidence="8">
    <location>
        <begin position="339"/>
        <end position="360"/>
    </location>
</feature>
<keyword evidence="11" id="KW-1185">Reference proteome</keyword>
<evidence type="ECO:0000313" key="9">
    <source>
        <dbReference type="EMBL" id="KAJ3650315.1"/>
    </source>
</evidence>
<name>A0AA38MAY5_9CUCU</name>
<dbReference type="EMBL" id="JALNTZ010000006">
    <property type="protein sequence ID" value="KAJ3650315.1"/>
    <property type="molecule type" value="Genomic_DNA"/>
</dbReference>
<accession>A0AA38MAY5</accession>
<feature type="transmembrane region" description="Helical" evidence="8">
    <location>
        <begin position="367"/>
        <end position="383"/>
    </location>
</feature>
<evidence type="ECO:0000256" key="6">
    <source>
        <dbReference type="ARBA" id="ARBA00023170"/>
    </source>
</evidence>
<evidence type="ECO:0000256" key="8">
    <source>
        <dbReference type="SAM" id="Phobius"/>
    </source>
</evidence>
<dbReference type="EMBL" id="JALNTZ010000003">
    <property type="protein sequence ID" value="KAJ3657594.1"/>
    <property type="molecule type" value="Genomic_DNA"/>
</dbReference>
<comment type="subcellular location">
    <subcellularLocation>
        <location evidence="1">Cell membrane</location>
        <topology evidence="1">Multi-pass membrane protein</topology>
    </subcellularLocation>
</comment>
<dbReference type="AlphaFoldDB" id="A0AA38MAY5"/>
<evidence type="ECO:0000256" key="7">
    <source>
        <dbReference type="ARBA" id="ARBA00023180"/>
    </source>
</evidence>
<evidence type="ECO:0000256" key="5">
    <source>
        <dbReference type="ARBA" id="ARBA00023136"/>
    </source>
</evidence>
<evidence type="ECO:0000256" key="4">
    <source>
        <dbReference type="ARBA" id="ARBA00022989"/>
    </source>
</evidence>
<proteinExistence type="predicted"/>
<gene>
    <name evidence="10" type="ORF">Zmor_009383</name>
    <name evidence="9" type="ORF">Zmor_022010</name>
</gene>
<evidence type="ECO:0000256" key="2">
    <source>
        <dbReference type="ARBA" id="ARBA00022475"/>
    </source>
</evidence>
<comment type="caution">
    <text evidence="9">The sequence shown here is derived from an EMBL/GenBank/DDBJ whole genome shotgun (WGS) entry which is preliminary data.</text>
</comment>
<keyword evidence="6" id="KW-0675">Receptor</keyword>
<keyword evidence="5 8" id="KW-0472">Membrane</keyword>
<reference evidence="9" key="1">
    <citation type="journal article" date="2023" name="G3 (Bethesda)">
        <title>Whole genome assemblies of Zophobas morio and Tenebrio molitor.</title>
        <authorList>
            <person name="Kaur S."/>
            <person name="Stinson S.A."/>
            <person name="diCenzo G.C."/>
        </authorList>
    </citation>
    <scope>NUCLEOTIDE SEQUENCE</scope>
    <source>
        <strain evidence="9">QUZm001</strain>
    </source>
</reference>
<sequence>MESLPAKCTRQTLPHISRRSLIPDRKMTRNKILLIFRLVISAIGVSEGRIHQETIIEYIKEITATNQQKSIILVYNEPSAFEDFSTILYGLHLPSFNIYLRDLKKFNGKYNDGYDIKMTYEESKLFFVFMKNLGDIYAELSLMRKIYFWRDRDRVVVFVNGNYSLPALKASFLFCYQFYVVNIVFAFVGDKIEAFSYNPFSKDYSLRMENPRNLFPDKFQNLYGYRLRVSMFPSVINHLEENEFHGADGHMARIIASQLNATYTYIPTRPSDRAPVLTQYDDVAERIADVGLTTRYVKLNFENLIEKTYPHDRDDLTCLIPKIHVKKFTGMHSLLPDSVWFLSLATSLLFFLYVLAELLLNGRKLDVVNVALTILLLLVNKPVTETRYLNFRAALIFYLTFCVFLNTLIVCRLTSIFTAPAHFQGIETVTELAETDYEILTIDRFEDLLNASLGPNLRDKILPRLNLIKEPEYLERIRKCRNVVFILKDHLANYAQIQKENYPNGVQFYRVMRERILPALSCYIVSYGSPFLKRVDELVRRIMEAGIYDYWKMKTWQRLGVGNEFRFNKNSYGNEVAVSLDDVATGVQILVFGLGTSFLVFLLEMLAIKLFKSFD</sequence>
<feature type="transmembrane region" description="Helical" evidence="8">
    <location>
        <begin position="395"/>
        <end position="414"/>
    </location>
</feature>
<dbReference type="InterPro" id="IPR052192">
    <property type="entry name" value="Insect_Ionotropic_Sensory_Rcpt"/>
</dbReference>
<keyword evidence="2" id="KW-1003">Cell membrane</keyword>
<dbReference type="GO" id="GO:0005886">
    <property type="term" value="C:plasma membrane"/>
    <property type="evidence" value="ECO:0007669"/>
    <property type="project" value="UniProtKB-SubCell"/>
</dbReference>